<dbReference type="PANTHER" id="PTHR10342">
    <property type="entry name" value="ARYLSULFATASE"/>
    <property type="match status" value="1"/>
</dbReference>
<keyword evidence="3" id="KW-0325">Glycoprotein</keyword>
<dbReference type="InterPro" id="IPR000917">
    <property type="entry name" value="Sulfatase_N"/>
</dbReference>
<dbReference type="GO" id="GO:0008484">
    <property type="term" value="F:sulfuric ester hydrolase activity"/>
    <property type="evidence" value="ECO:0007669"/>
    <property type="project" value="InterPro"/>
</dbReference>
<dbReference type="AlphaFoldDB" id="A0A8J2NZR4"/>
<accession>A0A8J2NZR4</accession>
<evidence type="ECO:0000256" key="3">
    <source>
        <dbReference type="ARBA" id="ARBA00023180"/>
    </source>
</evidence>
<feature type="chain" id="PRO_5035192867" description="Sulfatase N-terminal domain-containing protein" evidence="4">
    <location>
        <begin position="30"/>
        <end position="580"/>
    </location>
</feature>
<dbReference type="InterPro" id="IPR047115">
    <property type="entry name" value="ARSB"/>
</dbReference>
<name>A0A8J2NZR4_9HEXA</name>
<dbReference type="PANTHER" id="PTHR10342:SF264">
    <property type="entry name" value="MIP05773P-RELATED"/>
    <property type="match status" value="1"/>
</dbReference>
<keyword evidence="4" id="KW-0732">Signal</keyword>
<evidence type="ECO:0000259" key="5">
    <source>
        <dbReference type="Pfam" id="PF00884"/>
    </source>
</evidence>
<comment type="caution">
    <text evidence="6">The sequence shown here is derived from an EMBL/GenBank/DDBJ whole genome shotgun (WGS) entry which is preliminary data.</text>
</comment>
<sequence>MFKKSKESFCITPLIIIVFGCFNFSPTDSCCDEANTCSSLQENQRPNIIFILADDAGWNDFSFHGSPQIPTPNIDAIALNGVILNSYYSSPLCTPSRGTTLTGKYAIRLGLQHYVITGGTEEGLPLNEKVLPEYLHDLGYETHLIGKWHLGHARRAYTPTLRGFDSHFGYYLGAQDYYSHLLREQYGAGYDFRSNLTVNHDAFGRYNTDLFTEEAIRLIREKPKDKPLFLMVNHIAPHSSNRYVPLQAPEENVKKFEESIADESRRHYAGLVDKLDESVGLVMKEMAAQKLLDNSIIIFASDNGGAPEGYDLNHGSNWPFRGTKNTLWEGGTRLAACIWSPLLRPHVHESQMHAADWLPTLVEAAEGDTSVLEDMDGFSQWKSLQGLESPPRNAFLYNIDDVYNSSAVRYGKWKLIQGNTSSSDLGGCPNGSCDGWYGPSGRSQDTGTSNLQMPDLLPLILNSDAGSAFRTSGFPINEEIAKKNQKFANVECKPVQEIACNAFQAPCLFNLDEDPCEKRNLAEKEPVVVEFLQEVIQDYNKTALPPIRRWNNPESAPSNWGYVWTFFKDLQDENVVTAND</sequence>
<keyword evidence="2" id="KW-0479">Metal-binding</keyword>
<dbReference type="PROSITE" id="PS51257">
    <property type="entry name" value="PROKAR_LIPOPROTEIN"/>
    <property type="match status" value="1"/>
</dbReference>
<dbReference type="OrthoDB" id="103349at2759"/>
<comment type="similarity">
    <text evidence="1">Belongs to the sulfatase family.</text>
</comment>
<organism evidence="6 7">
    <name type="scientific">Allacma fusca</name>
    <dbReference type="NCBI Taxonomy" id="39272"/>
    <lineage>
        <taxon>Eukaryota</taxon>
        <taxon>Metazoa</taxon>
        <taxon>Ecdysozoa</taxon>
        <taxon>Arthropoda</taxon>
        <taxon>Hexapoda</taxon>
        <taxon>Collembola</taxon>
        <taxon>Symphypleona</taxon>
        <taxon>Sminthuridae</taxon>
        <taxon>Allacma</taxon>
    </lineage>
</organism>
<dbReference type="InterPro" id="IPR024607">
    <property type="entry name" value="Sulfatase_CS"/>
</dbReference>
<dbReference type="Proteomes" id="UP000708208">
    <property type="component" value="Unassembled WGS sequence"/>
</dbReference>
<evidence type="ECO:0000256" key="1">
    <source>
        <dbReference type="ARBA" id="ARBA00008779"/>
    </source>
</evidence>
<dbReference type="Pfam" id="PF00884">
    <property type="entry name" value="Sulfatase"/>
    <property type="match status" value="1"/>
</dbReference>
<gene>
    <name evidence="6" type="ORF">AFUS01_LOCUS21328</name>
</gene>
<evidence type="ECO:0000256" key="4">
    <source>
        <dbReference type="SAM" id="SignalP"/>
    </source>
</evidence>
<evidence type="ECO:0000313" key="7">
    <source>
        <dbReference type="Proteomes" id="UP000708208"/>
    </source>
</evidence>
<protein>
    <recommendedName>
        <fullName evidence="5">Sulfatase N-terminal domain-containing protein</fullName>
    </recommendedName>
</protein>
<evidence type="ECO:0000313" key="6">
    <source>
        <dbReference type="EMBL" id="CAG7732843.1"/>
    </source>
</evidence>
<dbReference type="EMBL" id="CAJVCH010238515">
    <property type="protein sequence ID" value="CAG7732843.1"/>
    <property type="molecule type" value="Genomic_DNA"/>
</dbReference>
<keyword evidence="7" id="KW-1185">Reference proteome</keyword>
<dbReference type="GO" id="GO:0046872">
    <property type="term" value="F:metal ion binding"/>
    <property type="evidence" value="ECO:0007669"/>
    <property type="project" value="UniProtKB-KW"/>
</dbReference>
<evidence type="ECO:0000256" key="2">
    <source>
        <dbReference type="ARBA" id="ARBA00022723"/>
    </source>
</evidence>
<feature type="domain" description="Sulfatase N-terminal" evidence="5">
    <location>
        <begin position="46"/>
        <end position="365"/>
    </location>
</feature>
<dbReference type="PROSITE" id="PS00149">
    <property type="entry name" value="SULFATASE_2"/>
    <property type="match status" value="1"/>
</dbReference>
<reference evidence="6" key="1">
    <citation type="submission" date="2021-06" db="EMBL/GenBank/DDBJ databases">
        <authorList>
            <person name="Hodson N. C."/>
            <person name="Mongue J. A."/>
            <person name="Jaron S. K."/>
        </authorList>
    </citation>
    <scope>NUCLEOTIDE SEQUENCE</scope>
</reference>
<dbReference type="CDD" id="cd16029">
    <property type="entry name" value="4-S"/>
    <property type="match status" value="1"/>
</dbReference>
<proteinExistence type="inferred from homology"/>
<feature type="signal peptide" evidence="4">
    <location>
        <begin position="1"/>
        <end position="29"/>
    </location>
</feature>